<dbReference type="OrthoDB" id="307899at2759"/>
<proteinExistence type="predicted"/>
<dbReference type="FunFam" id="2.60.260.40:FF:000003">
    <property type="entry name" value="NADH dehydrogenase [ubiquinone] iron-sulfur protein 6, mitochondrial"/>
    <property type="match status" value="1"/>
</dbReference>
<keyword evidence="3" id="KW-0830">Ubiquinone</keyword>
<dbReference type="GO" id="GO:0006120">
    <property type="term" value="P:mitochondrial electron transport, NADH to ubiquinone"/>
    <property type="evidence" value="ECO:0007669"/>
    <property type="project" value="TreeGrafter"/>
</dbReference>
<keyword evidence="4" id="KW-1185">Reference proteome</keyword>
<evidence type="ECO:0000313" key="4">
    <source>
        <dbReference type="Proteomes" id="UP000007148"/>
    </source>
</evidence>
<accession>G4U2V8</accession>
<comment type="caution">
    <text evidence="3">The sequence shown here is derived from an EMBL/GenBank/DDBJ whole genome shotgun (WGS) entry which is preliminary data.</text>
</comment>
<reference evidence="3 4" key="1">
    <citation type="journal article" date="2011" name="PLoS Pathog.">
        <title>Endophytic Life Strategies Decoded by Genome and Transcriptome Analyses of the Mutualistic Root Symbiont Piriformospora indica.</title>
        <authorList>
            <person name="Zuccaro A."/>
            <person name="Lahrmann U."/>
            <person name="Guldener U."/>
            <person name="Langen G."/>
            <person name="Pfiffi S."/>
            <person name="Biedenkopf D."/>
            <person name="Wong P."/>
            <person name="Samans B."/>
            <person name="Grimm C."/>
            <person name="Basiewicz M."/>
            <person name="Murat C."/>
            <person name="Martin F."/>
            <person name="Kogel K.H."/>
        </authorList>
    </citation>
    <scope>NUCLEOTIDE SEQUENCE [LARGE SCALE GENOMIC DNA]</scope>
    <source>
        <strain evidence="3 4">DSM 11827</strain>
    </source>
</reference>
<evidence type="ECO:0000259" key="2">
    <source>
        <dbReference type="Pfam" id="PF10276"/>
    </source>
</evidence>
<feature type="region of interest" description="Disordered" evidence="1">
    <location>
        <begin position="24"/>
        <end position="70"/>
    </location>
</feature>
<feature type="domain" description="Zinc finger CHCC-type" evidence="2">
    <location>
        <begin position="102"/>
        <end position="137"/>
    </location>
</feature>
<dbReference type="PANTHER" id="PTHR13156:SF0">
    <property type="entry name" value="NADH DEHYDROGENASE [UBIQUINONE] IRON-SULFUR PROTEIN 6, MITOCHONDRIAL"/>
    <property type="match status" value="1"/>
</dbReference>
<dbReference type="GO" id="GO:0005739">
    <property type="term" value="C:mitochondrion"/>
    <property type="evidence" value="ECO:0007669"/>
    <property type="project" value="GOC"/>
</dbReference>
<sequence>MFSSRVKTAIPRLVRLKSSHIQPQSNVGVPAASPMPSLSKPPVVPAPAQAPNYPDTWSTMQRKRPSEASSPLFEQIDMTLQPMPLSAMQLVSEDPIRVVHARKAVCDGGGGPLGHPKIWINLDKPGPKSCGYCGIRFEQAPHHGHDSH</sequence>
<evidence type="ECO:0000313" key="3">
    <source>
        <dbReference type="EMBL" id="CCA77917.1"/>
    </source>
</evidence>
<evidence type="ECO:0000256" key="1">
    <source>
        <dbReference type="SAM" id="MobiDB-lite"/>
    </source>
</evidence>
<dbReference type="AlphaFoldDB" id="G4U2V8"/>
<dbReference type="eggNOG" id="KOG3456">
    <property type="taxonomic scope" value="Eukaryota"/>
</dbReference>
<gene>
    <name evidence="3" type="ORF">PIIN_08740</name>
</gene>
<dbReference type="Gene3D" id="2.60.260.40">
    <property type="entry name" value="q5lls5 like domains"/>
    <property type="match status" value="1"/>
</dbReference>
<dbReference type="HOGENOM" id="CLU_083053_1_0_1"/>
<dbReference type="STRING" id="1109443.G4U2V8"/>
<dbReference type="OMA" id="TPFANEH"/>
<dbReference type="Proteomes" id="UP000007148">
    <property type="component" value="Unassembled WGS sequence"/>
</dbReference>
<dbReference type="InParanoid" id="G4U2V8"/>
<organism evidence="3 4">
    <name type="scientific">Serendipita indica (strain DSM 11827)</name>
    <name type="common">Root endophyte fungus</name>
    <name type="synonym">Piriformospora indica</name>
    <dbReference type="NCBI Taxonomy" id="1109443"/>
    <lineage>
        <taxon>Eukaryota</taxon>
        <taxon>Fungi</taxon>
        <taxon>Dikarya</taxon>
        <taxon>Basidiomycota</taxon>
        <taxon>Agaricomycotina</taxon>
        <taxon>Agaricomycetes</taxon>
        <taxon>Sebacinales</taxon>
        <taxon>Serendipitaceae</taxon>
        <taxon>Serendipita</taxon>
    </lineage>
</organism>
<name>G4U2V8_SERID</name>
<dbReference type="Pfam" id="PF10276">
    <property type="entry name" value="zf-CHCC"/>
    <property type="match status" value="1"/>
</dbReference>
<dbReference type="PANTHER" id="PTHR13156">
    <property type="entry name" value="NADH-UBIQUINONE OXIDOREDUCTASE 13 KD-A SUBUNIT"/>
    <property type="match status" value="1"/>
</dbReference>
<protein>
    <submittedName>
        <fullName evidence="3">Related to NADH2 dehydrogenase (Ubiquinone) complex I 13K-A chain</fullName>
    </submittedName>
</protein>
<dbReference type="EMBL" id="CAFZ01001877">
    <property type="protein sequence ID" value="CCA77917.1"/>
    <property type="molecule type" value="Genomic_DNA"/>
</dbReference>
<dbReference type="InterPro" id="IPR019401">
    <property type="entry name" value="Znf_CHCC"/>
</dbReference>